<dbReference type="EMBL" id="LXHC01000028">
    <property type="protein sequence ID" value="OAU94410.1"/>
    <property type="molecule type" value="Genomic_DNA"/>
</dbReference>
<sequence length="37" mass="4051">MIQNSKTFATHEVAKDADFIDHLKLPNSHNAICGLGI</sequence>
<keyword evidence="2" id="KW-1185">Reference proteome</keyword>
<protein>
    <submittedName>
        <fullName evidence="1">Uncharacterized protein</fullName>
    </submittedName>
</protein>
<dbReference type="Proteomes" id="UP000078228">
    <property type="component" value="Unassembled WGS sequence"/>
</dbReference>
<gene>
    <name evidence="1" type="ORF">AO384_1767</name>
</gene>
<reference evidence="1 2" key="1">
    <citation type="journal article" date="2016" name="Genome Biol. Evol.">
        <title>Comparative Genomic Analyses of the Moraxella catarrhalis Serosensitive and Seroresistant Lineages Demonstrate Their Independent Evolution.</title>
        <authorList>
            <person name="Earl J.P."/>
            <person name="de Vries S.P."/>
            <person name="Ahmed A."/>
            <person name="Powell E."/>
            <person name="Schultz M.P."/>
            <person name="Hermans P.W."/>
            <person name="Hill D.J."/>
            <person name="Zhou Z."/>
            <person name="Constantinidou C.I."/>
            <person name="Hu F.Z."/>
            <person name="Bootsma H.J."/>
            <person name="Ehrlich G.D."/>
        </authorList>
    </citation>
    <scope>NUCLEOTIDE SEQUENCE [LARGE SCALE GENOMIC DNA]</scope>
    <source>
        <strain evidence="1 2">Z7542</strain>
    </source>
</reference>
<evidence type="ECO:0000313" key="2">
    <source>
        <dbReference type="Proteomes" id="UP000078228"/>
    </source>
</evidence>
<proteinExistence type="predicted"/>
<dbReference type="PATRIC" id="fig|480.237.peg.350"/>
<comment type="caution">
    <text evidence="1">The sequence shown here is derived from an EMBL/GenBank/DDBJ whole genome shotgun (WGS) entry which is preliminary data.</text>
</comment>
<accession>A0A198UDC4</accession>
<evidence type="ECO:0000313" key="1">
    <source>
        <dbReference type="EMBL" id="OAU94410.1"/>
    </source>
</evidence>
<dbReference type="AlphaFoldDB" id="A0A198UDC4"/>
<name>A0A198UDC4_MORCA</name>
<organism evidence="1 2">
    <name type="scientific">Moraxella catarrhalis</name>
    <name type="common">Branhamella catarrhalis</name>
    <dbReference type="NCBI Taxonomy" id="480"/>
    <lineage>
        <taxon>Bacteria</taxon>
        <taxon>Pseudomonadati</taxon>
        <taxon>Pseudomonadota</taxon>
        <taxon>Gammaproteobacteria</taxon>
        <taxon>Moraxellales</taxon>
        <taxon>Moraxellaceae</taxon>
        <taxon>Moraxella</taxon>
    </lineage>
</organism>